<reference evidence="1 2" key="1">
    <citation type="submission" date="2024-04" db="EMBL/GenBank/DDBJ databases">
        <title>Tritrichomonas musculus Genome.</title>
        <authorList>
            <person name="Alves-Ferreira E."/>
            <person name="Grigg M."/>
            <person name="Lorenzi H."/>
            <person name="Galac M."/>
        </authorList>
    </citation>
    <scope>NUCLEOTIDE SEQUENCE [LARGE SCALE GENOMIC DNA]</scope>
    <source>
        <strain evidence="1 2">EAF2021</strain>
    </source>
</reference>
<dbReference type="Proteomes" id="UP001470230">
    <property type="component" value="Unassembled WGS sequence"/>
</dbReference>
<organism evidence="1 2">
    <name type="scientific">Tritrichomonas musculus</name>
    <dbReference type="NCBI Taxonomy" id="1915356"/>
    <lineage>
        <taxon>Eukaryota</taxon>
        <taxon>Metamonada</taxon>
        <taxon>Parabasalia</taxon>
        <taxon>Tritrichomonadida</taxon>
        <taxon>Tritrichomonadidae</taxon>
        <taxon>Tritrichomonas</taxon>
    </lineage>
</organism>
<accession>A0ABR2GW29</accession>
<name>A0ABR2GW29_9EUKA</name>
<keyword evidence="2" id="KW-1185">Reference proteome</keyword>
<evidence type="ECO:0000313" key="1">
    <source>
        <dbReference type="EMBL" id="KAK8838138.1"/>
    </source>
</evidence>
<dbReference type="EMBL" id="JAPFFF010000057">
    <property type="protein sequence ID" value="KAK8838138.1"/>
    <property type="molecule type" value="Genomic_DNA"/>
</dbReference>
<evidence type="ECO:0000313" key="2">
    <source>
        <dbReference type="Proteomes" id="UP001470230"/>
    </source>
</evidence>
<proteinExistence type="predicted"/>
<gene>
    <name evidence="1" type="ORF">M9Y10_036091</name>
</gene>
<comment type="caution">
    <text evidence="1">The sequence shown here is derived from an EMBL/GenBank/DDBJ whole genome shotgun (WGS) entry which is preliminary data.</text>
</comment>
<protein>
    <submittedName>
        <fullName evidence="1">Uncharacterized protein</fullName>
    </submittedName>
</protein>
<sequence length="160" mass="18842">MSVYFPEKGTWRVDVYAYWPLFEVFFEVENEKKNIPTIPGYGKQKAGFIPIIPLEGLTTVNEGYARIRFLVKQKRAQPLIDLYKIKEGTFDREKEEDSISINNIQNQSCFFSAYLPFAIEDCENEDDKLVEDWILVEFSENGRWEVCIYFENDTGSYIFI</sequence>